<proteinExistence type="inferred from homology"/>
<accession>A0A4D9D7R9</accession>
<comment type="subcellular location">
    <subcellularLocation>
        <location evidence="1">Membrane</location>
        <topology evidence="1">Multi-pass membrane protein</topology>
    </subcellularLocation>
</comment>
<organism evidence="8 9">
    <name type="scientific">Nannochloropsis salina CCMP1776</name>
    <dbReference type="NCBI Taxonomy" id="1027361"/>
    <lineage>
        <taxon>Eukaryota</taxon>
        <taxon>Sar</taxon>
        <taxon>Stramenopiles</taxon>
        <taxon>Ochrophyta</taxon>
        <taxon>Eustigmatophyceae</taxon>
        <taxon>Eustigmatales</taxon>
        <taxon>Monodopsidaceae</taxon>
        <taxon>Microchloropsis</taxon>
        <taxon>Microchloropsis salina</taxon>
    </lineage>
</organism>
<dbReference type="GO" id="GO:0016020">
    <property type="term" value="C:membrane"/>
    <property type="evidence" value="ECO:0007669"/>
    <property type="project" value="UniProtKB-SubCell"/>
</dbReference>
<keyword evidence="4 6" id="KW-1133">Transmembrane helix</keyword>
<dbReference type="GO" id="GO:0005737">
    <property type="term" value="C:cytoplasm"/>
    <property type="evidence" value="ECO:0007669"/>
    <property type="project" value="TreeGrafter"/>
</dbReference>
<feature type="compositionally biased region" description="Polar residues" evidence="7">
    <location>
        <begin position="199"/>
        <end position="219"/>
    </location>
</feature>
<reference evidence="8 9" key="1">
    <citation type="submission" date="2019-01" db="EMBL/GenBank/DDBJ databases">
        <title>Nuclear Genome Assembly of the Microalgal Biofuel strain Nannochloropsis salina CCMP1776.</title>
        <authorList>
            <person name="Hovde B."/>
        </authorList>
    </citation>
    <scope>NUCLEOTIDE SEQUENCE [LARGE SCALE GENOMIC DNA]</scope>
    <source>
        <strain evidence="8 9">CCMP1776</strain>
    </source>
</reference>
<sequence length="219" mass="23368">MASSYIRRHPMLCKAVLPGTLAIACGDVLCQQLEGKKEICKERTARMALTGAVLVTPLSFYLGSKIDRVVPKVDTAAATLAKSGLNAACSVIFIIGSFCGNNLLQGRGLDVLRAQLRERLLPTYAAGLAYWSGANLLLFSGLVPQTVPATVVFSIVWNVKMSSALNKKTPEAEAALAREKASLGRRGWGGVQALGPVQQEMNRSSRKNQQANPSSCGLH</sequence>
<name>A0A4D9D7R9_9STRA</name>
<keyword evidence="3 6" id="KW-0812">Transmembrane</keyword>
<dbReference type="PROSITE" id="PS51257">
    <property type="entry name" value="PROKAR_LIPOPROTEIN"/>
    <property type="match status" value="1"/>
</dbReference>
<protein>
    <submittedName>
        <fullName evidence="8">Uncharacterized protein</fullName>
    </submittedName>
</protein>
<gene>
    <name evidence="8" type="ORF">NSK_001111</name>
</gene>
<evidence type="ECO:0000313" key="8">
    <source>
        <dbReference type="EMBL" id="TFJ87761.1"/>
    </source>
</evidence>
<evidence type="ECO:0000256" key="1">
    <source>
        <dbReference type="ARBA" id="ARBA00004141"/>
    </source>
</evidence>
<dbReference type="Proteomes" id="UP000355283">
    <property type="component" value="Unassembled WGS sequence"/>
</dbReference>
<evidence type="ECO:0000256" key="4">
    <source>
        <dbReference type="ARBA" id="ARBA00022989"/>
    </source>
</evidence>
<evidence type="ECO:0000256" key="7">
    <source>
        <dbReference type="SAM" id="MobiDB-lite"/>
    </source>
</evidence>
<keyword evidence="5 6" id="KW-0472">Membrane</keyword>
<dbReference type="PANTHER" id="PTHR11266">
    <property type="entry name" value="PEROXISOMAL MEMBRANE PROTEIN 2, PXMP2 MPV17"/>
    <property type="match status" value="1"/>
</dbReference>
<evidence type="ECO:0000256" key="5">
    <source>
        <dbReference type="ARBA" id="ARBA00023136"/>
    </source>
</evidence>
<evidence type="ECO:0000256" key="2">
    <source>
        <dbReference type="ARBA" id="ARBA00006824"/>
    </source>
</evidence>
<comment type="similarity">
    <text evidence="2 6">Belongs to the peroxisomal membrane protein PXMP2/4 family.</text>
</comment>
<dbReference type="InterPro" id="IPR007248">
    <property type="entry name" value="Mpv17_PMP22"/>
</dbReference>
<keyword evidence="9" id="KW-1185">Reference proteome</keyword>
<dbReference type="AlphaFoldDB" id="A0A4D9D7R9"/>
<evidence type="ECO:0000313" key="9">
    <source>
        <dbReference type="Proteomes" id="UP000355283"/>
    </source>
</evidence>
<feature type="transmembrane region" description="Helical" evidence="6">
    <location>
        <begin position="136"/>
        <end position="159"/>
    </location>
</feature>
<dbReference type="EMBL" id="SDOX01000005">
    <property type="protein sequence ID" value="TFJ87761.1"/>
    <property type="molecule type" value="Genomic_DNA"/>
</dbReference>
<evidence type="ECO:0000256" key="3">
    <source>
        <dbReference type="ARBA" id="ARBA00022692"/>
    </source>
</evidence>
<feature type="region of interest" description="Disordered" evidence="7">
    <location>
        <begin position="198"/>
        <end position="219"/>
    </location>
</feature>
<feature type="transmembrane region" description="Helical" evidence="6">
    <location>
        <begin position="84"/>
        <end position="104"/>
    </location>
</feature>
<dbReference type="PANTHER" id="PTHR11266:SF17">
    <property type="entry name" value="PROTEIN MPV17"/>
    <property type="match status" value="1"/>
</dbReference>
<evidence type="ECO:0000256" key="6">
    <source>
        <dbReference type="RuleBase" id="RU363053"/>
    </source>
</evidence>
<comment type="caution">
    <text evidence="8">The sequence shown here is derived from an EMBL/GenBank/DDBJ whole genome shotgun (WGS) entry which is preliminary data.</text>
</comment>
<dbReference type="OrthoDB" id="10272920at2759"/>